<feature type="site" description="Cleavage; by autolysis" evidence="10">
    <location>
        <begin position="245"/>
        <end position="246"/>
    </location>
</feature>
<comment type="similarity">
    <text evidence="1 10">Belongs to the ArgJ family.</text>
</comment>
<dbReference type="EC" id="2.3.1.1" evidence="10"/>
<evidence type="ECO:0000256" key="10">
    <source>
        <dbReference type="HAMAP-Rule" id="MF_03124"/>
    </source>
</evidence>
<dbReference type="OrthoDB" id="2017946at2759"/>
<dbReference type="InterPro" id="IPR016117">
    <property type="entry name" value="ArgJ-like_dom_sf"/>
</dbReference>
<feature type="chain" id="PRO_5023407268" description="Arginine biosynthesis bifunctional protein ArgJ beta chain" evidence="10">
    <location>
        <begin position="246"/>
        <end position="465"/>
    </location>
</feature>
<dbReference type="Proteomes" id="UP000075714">
    <property type="component" value="Unassembled WGS sequence"/>
</dbReference>
<keyword evidence="10" id="KW-0934">Plastid</keyword>
<evidence type="ECO:0000256" key="1">
    <source>
        <dbReference type="ARBA" id="ARBA00006774"/>
    </source>
</evidence>
<dbReference type="STRING" id="33097.A0A150G9D1"/>
<evidence type="ECO:0000256" key="8">
    <source>
        <dbReference type="ARBA" id="ARBA00023315"/>
    </source>
</evidence>
<keyword evidence="10" id="KW-0150">Chloroplast</keyword>
<keyword evidence="5 10" id="KW-0808">Transferase</keyword>
<dbReference type="PANTHER" id="PTHR23100">
    <property type="entry name" value="ARGININE BIOSYNTHESIS BIFUNCTIONAL PROTEIN ARGJ"/>
    <property type="match status" value="1"/>
</dbReference>
<dbReference type="Gene3D" id="3.60.70.12">
    <property type="entry name" value="L-amino peptidase D-ALA esterase/amidase"/>
    <property type="match status" value="1"/>
</dbReference>
<dbReference type="Gene3D" id="3.10.20.340">
    <property type="entry name" value="ArgJ beta chain, C-terminal domain"/>
    <property type="match status" value="1"/>
</dbReference>
<dbReference type="GO" id="GO:0006526">
    <property type="term" value="P:L-arginine biosynthetic process"/>
    <property type="evidence" value="ECO:0007669"/>
    <property type="project" value="UniProtKB-UniRule"/>
</dbReference>
<evidence type="ECO:0000313" key="12">
    <source>
        <dbReference type="Proteomes" id="UP000075714"/>
    </source>
</evidence>
<feature type="binding site" evidence="10">
    <location>
        <position position="460"/>
    </location>
    <ligand>
        <name>substrate</name>
    </ligand>
</feature>
<dbReference type="GO" id="GO:0004358">
    <property type="term" value="F:L-glutamate N-acetyltransferase activity, acting on acetyl-L-ornithine as donor"/>
    <property type="evidence" value="ECO:0007669"/>
    <property type="project" value="UniProtKB-UniRule"/>
</dbReference>
<dbReference type="GO" id="GO:0006592">
    <property type="term" value="P:ornithine biosynthetic process"/>
    <property type="evidence" value="ECO:0007669"/>
    <property type="project" value="TreeGrafter"/>
</dbReference>
<dbReference type="FunFam" id="3.60.70.12:FF:000001">
    <property type="entry name" value="Arginine biosynthesis bifunctional protein ArgJ, chloroplastic"/>
    <property type="match status" value="1"/>
</dbReference>
<dbReference type="SUPFAM" id="SSF56266">
    <property type="entry name" value="DmpA/ArgJ-like"/>
    <property type="match status" value="1"/>
</dbReference>
<sequence length="465" mass="47543">MLAQQRAVGFGRAQAYRNAAIKVAPRKAGVLRAISLEKESYLIPAAPDLIPDGPWSKVEGGVCAAKGFKATGVYAGLRASGRKADLALVVADEPATAAGTFTQNVMCAAPVLYCKDVLSRTSVVRAVMTNAGQANAATGTQGYEDSITCAKALAAALGTSPDMVLLQSTGVIGRRMKMEAFIPAIPEIVPTLGASTEDAHRAAVAITTTDLVSKEAALRVTLSSGASVAVGGMCKGSGMIHPNMATMLGVVTCDAAVAPDVWNGIVKRASVASFNSITVDGDTSTNDCVIGLASGAAGNPTITDPASADAKLLESAVTALMQGLAKSIAWDGEGATCLVEIEVTGAASDADARVIARSVAGSSLAKSAIFGHDPNWGRIAAAAGYSGIQFDQAELGVRMGSMTLMKDGQPLPFDKAAANKYLKDTCAVHGTVQIFVTVGKGPGKGMAWGCDLSYDYVKINAEYTT</sequence>
<evidence type="ECO:0000256" key="3">
    <source>
        <dbReference type="ARBA" id="ARBA00022571"/>
    </source>
</evidence>
<keyword evidence="4 10" id="KW-0028">Amino-acid biosynthesis</keyword>
<feature type="binding site" evidence="10">
    <location>
        <position position="333"/>
    </location>
    <ligand>
        <name>substrate</name>
    </ligand>
</feature>
<feature type="binding site" evidence="10">
    <location>
        <position position="235"/>
    </location>
    <ligand>
        <name>substrate</name>
    </ligand>
</feature>
<evidence type="ECO:0000256" key="4">
    <source>
        <dbReference type="ARBA" id="ARBA00022605"/>
    </source>
</evidence>
<dbReference type="GO" id="GO:0004042">
    <property type="term" value="F:L-glutamate N-acetyltransferase activity"/>
    <property type="evidence" value="ECO:0007669"/>
    <property type="project" value="UniProtKB-UniRule"/>
</dbReference>
<evidence type="ECO:0000256" key="9">
    <source>
        <dbReference type="ARBA" id="ARBA00049439"/>
    </source>
</evidence>
<comment type="subcellular location">
    <subcellularLocation>
        <location evidence="10">Plastid</location>
        <location evidence="10">Chloroplast</location>
    </subcellularLocation>
</comment>
<dbReference type="EC" id="2.3.1.35" evidence="10"/>
<comment type="subunit">
    <text evidence="10">Heterodimer of an alpha and a beta chain.</text>
</comment>
<comment type="function">
    <text evidence="10">Catalyzes two activities which are involved in the cyclic version of arginine biosynthesis: the synthesis of acetylglutamate from glutamate and acetyl-CoA, and of ornithine by transacetylation between acetylornithine and glutamate.</text>
</comment>
<dbReference type="UniPathway" id="UPA00068">
    <property type="reaction ID" value="UER00106"/>
</dbReference>
<feature type="binding site" evidence="10">
    <location>
        <position position="208"/>
    </location>
    <ligand>
        <name>substrate</name>
    </ligand>
</feature>
<dbReference type="EMBL" id="LSYV01000044">
    <property type="protein sequence ID" value="KXZ46449.1"/>
    <property type="molecule type" value="Genomic_DNA"/>
</dbReference>
<feature type="site" description="Involved in the stabilization of negative charge on the oxyanion by the formation of the oxyanion hole" evidence="10">
    <location>
        <position position="170"/>
    </location>
</feature>
<feature type="binding site" evidence="10">
    <location>
        <position position="465"/>
    </location>
    <ligand>
        <name>substrate</name>
    </ligand>
</feature>
<comment type="subunit">
    <text evidence="2">Heterotetramer of two alpha and two beta chains.</text>
</comment>
<dbReference type="Pfam" id="PF01960">
    <property type="entry name" value="ArgJ"/>
    <property type="match status" value="1"/>
</dbReference>
<reference evidence="12" key="1">
    <citation type="journal article" date="2016" name="Nat. Commun.">
        <title>The Gonium pectorale genome demonstrates co-option of cell cycle regulation during the evolution of multicellularity.</title>
        <authorList>
            <person name="Hanschen E.R."/>
            <person name="Marriage T.N."/>
            <person name="Ferris P.J."/>
            <person name="Hamaji T."/>
            <person name="Toyoda A."/>
            <person name="Fujiyama A."/>
            <person name="Neme R."/>
            <person name="Noguchi H."/>
            <person name="Minakuchi Y."/>
            <person name="Suzuki M."/>
            <person name="Kawai-Toyooka H."/>
            <person name="Smith D.R."/>
            <person name="Sparks H."/>
            <person name="Anderson J."/>
            <person name="Bakaric R."/>
            <person name="Luria V."/>
            <person name="Karger A."/>
            <person name="Kirschner M.W."/>
            <person name="Durand P.M."/>
            <person name="Michod R.E."/>
            <person name="Nozaki H."/>
            <person name="Olson B.J."/>
        </authorList>
    </citation>
    <scope>NUCLEOTIDE SEQUENCE [LARGE SCALE GENOMIC DNA]</scope>
    <source>
        <strain evidence="12">NIES-2863</strain>
    </source>
</reference>
<gene>
    <name evidence="11" type="ORF">GPECTOR_43g885</name>
</gene>
<comment type="caution">
    <text evidence="11">The sequence shown here is derived from an EMBL/GenBank/DDBJ whole genome shotgun (WGS) entry which is preliminary data.</text>
</comment>
<protein>
    <recommendedName>
        <fullName evidence="10">Arginine biosynthesis bifunctional protein ArgJ, chloroplastic</fullName>
    </recommendedName>
    <domain>
        <recommendedName>
            <fullName evidence="10">Glutamate N-acetyltransferase</fullName>
            <shortName evidence="10">GAT</shortName>
            <ecNumber evidence="10">2.3.1.35</ecNumber>
        </recommendedName>
        <alternativeName>
            <fullName evidence="10">Ornithine acetyltransferase</fullName>
            <shortName evidence="10">OATase</shortName>
        </alternativeName>
        <alternativeName>
            <fullName evidence="10">Ornithine transacetylase</fullName>
        </alternativeName>
    </domain>
    <domain>
        <recommendedName>
            <fullName evidence="10">Amino-acid acetyltransferase</fullName>
            <ecNumber evidence="10">2.3.1.1</ecNumber>
        </recommendedName>
        <alternativeName>
            <fullName evidence="10">N-acetylglutamate synthase</fullName>
            <shortName evidence="10">AGS</shortName>
        </alternativeName>
    </domain>
    <component>
        <recommendedName>
            <fullName evidence="10">Arginine biosynthesis bifunctional protein ArgJ alpha chain</fullName>
        </recommendedName>
    </component>
    <component>
        <recommendedName>
            <fullName evidence="10">Arginine biosynthesis bifunctional protein ArgJ beta chain</fullName>
        </recommendedName>
    </component>
</protein>
<accession>A0A150G9D1</accession>
<name>A0A150G9D1_GONPE</name>
<comment type="catalytic activity">
    <reaction evidence="9 10">
        <text>N(2)-acetyl-L-ornithine + L-glutamate = N-acetyl-L-glutamate + L-ornithine</text>
        <dbReference type="Rhea" id="RHEA:15349"/>
        <dbReference type="ChEBI" id="CHEBI:29985"/>
        <dbReference type="ChEBI" id="CHEBI:44337"/>
        <dbReference type="ChEBI" id="CHEBI:46911"/>
        <dbReference type="ChEBI" id="CHEBI:57805"/>
        <dbReference type="EC" id="2.3.1.35"/>
    </reaction>
</comment>
<dbReference type="AlphaFoldDB" id="A0A150G9D1"/>
<comment type="pathway">
    <text evidence="10">Amino-acid biosynthesis; L-arginine biosynthesis; N(2)-acetyl-L-ornithine from L-glutamate: step 1/4.</text>
</comment>
<evidence type="ECO:0000256" key="7">
    <source>
        <dbReference type="ARBA" id="ARBA00023268"/>
    </source>
</evidence>
<evidence type="ECO:0000313" key="11">
    <source>
        <dbReference type="EMBL" id="KXZ46449.1"/>
    </source>
</evidence>
<keyword evidence="6 10" id="KW-0068">Autocatalytic cleavage</keyword>
<keyword evidence="8 10" id="KW-0012">Acyltransferase</keyword>
<keyword evidence="12" id="KW-1185">Reference proteome</keyword>
<dbReference type="HAMAP" id="MF_01106">
    <property type="entry name" value="ArgJ"/>
    <property type="match status" value="1"/>
</dbReference>
<dbReference type="NCBIfam" id="TIGR00120">
    <property type="entry name" value="ArgJ"/>
    <property type="match status" value="1"/>
</dbReference>
<dbReference type="NCBIfam" id="NF003802">
    <property type="entry name" value="PRK05388.1"/>
    <property type="match status" value="1"/>
</dbReference>
<feature type="site" description="Involved in the stabilization of negative charge on the oxyanion by the formation of the oxyanion hole" evidence="10">
    <location>
        <position position="169"/>
    </location>
</feature>
<dbReference type="InterPro" id="IPR002813">
    <property type="entry name" value="Arg_biosynth_ArgJ"/>
</dbReference>
<comment type="pathway">
    <text evidence="10">Amino-acid biosynthesis; L-arginine biosynthesis; L-ornithine and N-acetyl-L-glutamate from L-glutamate and N(2)-acetyl-L-ornithine (cyclic): step 1/1.</text>
</comment>
<dbReference type="PANTHER" id="PTHR23100:SF0">
    <property type="entry name" value="ARGININE BIOSYNTHESIS BIFUNCTIONAL PROTEIN ARGJ, MITOCHONDRIAL"/>
    <property type="match status" value="1"/>
</dbReference>
<feature type="binding site" evidence="10">
    <location>
        <position position="246"/>
    </location>
    <ligand>
        <name>substrate</name>
    </ligand>
</feature>
<comment type="catalytic activity">
    <reaction evidence="10">
        <text>L-glutamate + acetyl-CoA = N-acetyl-L-glutamate + CoA + H(+)</text>
        <dbReference type="Rhea" id="RHEA:24292"/>
        <dbReference type="ChEBI" id="CHEBI:15378"/>
        <dbReference type="ChEBI" id="CHEBI:29985"/>
        <dbReference type="ChEBI" id="CHEBI:44337"/>
        <dbReference type="ChEBI" id="CHEBI:57287"/>
        <dbReference type="ChEBI" id="CHEBI:57288"/>
        <dbReference type="EC" id="2.3.1.1"/>
    </reaction>
</comment>
<evidence type="ECO:0000256" key="6">
    <source>
        <dbReference type="ARBA" id="ARBA00022813"/>
    </source>
</evidence>
<dbReference type="CDD" id="cd02152">
    <property type="entry name" value="OAT"/>
    <property type="match status" value="1"/>
</dbReference>
<evidence type="ECO:0000256" key="2">
    <source>
        <dbReference type="ARBA" id="ARBA00011475"/>
    </source>
</evidence>
<dbReference type="InterPro" id="IPR042195">
    <property type="entry name" value="ArgJ_beta_C"/>
</dbReference>
<proteinExistence type="inferred from homology"/>
<evidence type="ECO:0000256" key="5">
    <source>
        <dbReference type="ARBA" id="ARBA00022679"/>
    </source>
</evidence>
<keyword evidence="7 10" id="KW-0511">Multifunctional enzyme</keyword>
<feature type="chain" id="PRO_5023407269" description="Arginine biosynthesis bifunctional protein ArgJ alpha chain" evidence="10">
    <location>
        <begin position="1"/>
        <end position="245"/>
    </location>
</feature>
<keyword evidence="3 10" id="KW-0055">Arginine biosynthesis</keyword>
<dbReference type="FunFam" id="3.10.20.340:FF:000001">
    <property type="entry name" value="Arginine biosynthesis bifunctional protein ArgJ, chloroplastic"/>
    <property type="match status" value="1"/>
</dbReference>
<organism evidence="11 12">
    <name type="scientific">Gonium pectorale</name>
    <name type="common">Green alga</name>
    <dbReference type="NCBI Taxonomy" id="33097"/>
    <lineage>
        <taxon>Eukaryota</taxon>
        <taxon>Viridiplantae</taxon>
        <taxon>Chlorophyta</taxon>
        <taxon>core chlorophytes</taxon>
        <taxon>Chlorophyceae</taxon>
        <taxon>CS clade</taxon>
        <taxon>Chlamydomonadales</taxon>
        <taxon>Volvocaceae</taxon>
        <taxon>Gonium</taxon>
    </lineage>
</organism>
<dbReference type="GO" id="GO:0009507">
    <property type="term" value="C:chloroplast"/>
    <property type="evidence" value="ECO:0007669"/>
    <property type="project" value="UniProtKB-SubCell"/>
</dbReference>
<feature type="active site" description="Nucleophile" evidence="10">
    <location>
        <position position="246"/>
    </location>
</feature>